<evidence type="ECO:0000256" key="4">
    <source>
        <dbReference type="ARBA" id="ARBA00023163"/>
    </source>
</evidence>
<evidence type="ECO:0000313" key="6">
    <source>
        <dbReference type="EMBL" id="KRL10022.1"/>
    </source>
</evidence>
<keyword evidence="3" id="KW-0238">DNA-binding</keyword>
<dbReference type="InterPro" id="IPR036388">
    <property type="entry name" value="WH-like_DNA-bd_sf"/>
</dbReference>
<keyword evidence="4" id="KW-0804">Transcription</keyword>
<dbReference type="Gene3D" id="1.10.10.10">
    <property type="entry name" value="Winged helix-like DNA-binding domain superfamily/Winged helix DNA-binding domain"/>
    <property type="match status" value="1"/>
</dbReference>
<comment type="caution">
    <text evidence="6">The sequence shown here is derived from an EMBL/GenBank/DDBJ whole genome shotgun (WGS) entry which is preliminary data.</text>
</comment>
<dbReference type="SUPFAM" id="SSF53850">
    <property type="entry name" value="Periplasmic binding protein-like II"/>
    <property type="match status" value="1"/>
</dbReference>
<dbReference type="SUPFAM" id="SSF46785">
    <property type="entry name" value="Winged helix' DNA-binding domain"/>
    <property type="match status" value="1"/>
</dbReference>
<dbReference type="InterPro" id="IPR050950">
    <property type="entry name" value="HTH-type_LysR_regulators"/>
</dbReference>
<evidence type="ECO:0000256" key="1">
    <source>
        <dbReference type="ARBA" id="ARBA00009437"/>
    </source>
</evidence>
<dbReference type="AlphaFoldDB" id="A0A0R1MPW3"/>
<evidence type="ECO:0000256" key="2">
    <source>
        <dbReference type="ARBA" id="ARBA00023015"/>
    </source>
</evidence>
<dbReference type="GO" id="GO:0003677">
    <property type="term" value="F:DNA binding"/>
    <property type="evidence" value="ECO:0007669"/>
    <property type="project" value="UniProtKB-KW"/>
</dbReference>
<dbReference type="InterPro" id="IPR000847">
    <property type="entry name" value="LysR_HTH_N"/>
</dbReference>
<dbReference type="Proteomes" id="UP000051330">
    <property type="component" value="Unassembled WGS sequence"/>
</dbReference>
<organism evidence="6 7">
    <name type="scientific">Schleiferilactobacillus perolens DSM 12744</name>
    <dbReference type="NCBI Taxonomy" id="1423792"/>
    <lineage>
        <taxon>Bacteria</taxon>
        <taxon>Bacillati</taxon>
        <taxon>Bacillota</taxon>
        <taxon>Bacilli</taxon>
        <taxon>Lactobacillales</taxon>
        <taxon>Lactobacillaceae</taxon>
        <taxon>Schleiferilactobacillus</taxon>
    </lineage>
</organism>
<dbReference type="InterPro" id="IPR036390">
    <property type="entry name" value="WH_DNA-bd_sf"/>
</dbReference>
<dbReference type="Gene3D" id="3.40.190.290">
    <property type="match status" value="1"/>
</dbReference>
<evidence type="ECO:0000313" key="7">
    <source>
        <dbReference type="Proteomes" id="UP000051330"/>
    </source>
</evidence>
<keyword evidence="7" id="KW-1185">Reference proteome</keyword>
<dbReference type="OrthoDB" id="9803735at2"/>
<dbReference type="PROSITE" id="PS50931">
    <property type="entry name" value="HTH_LYSR"/>
    <property type="match status" value="1"/>
</dbReference>
<evidence type="ECO:0000256" key="3">
    <source>
        <dbReference type="ARBA" id="ARBA00023125"/>
    </source>
</evidence>
<feature type="domain" description="HTH lysR-type" evidence="5">
    <location>
        <begin position="1"/>
        <end position="58"/>
    </location>
</feature>
<dbReference type="Pfam" id="PF00126">
    <property type="entry name" value="HTH_1"/>
    <property type="match status" value="1"/>
</dbReference>
<dbReference type="Pfam" id="PF03466">
    <property type="entry name" value="LysR_substrate"/>
    <property type="match status" value="1"/>
</dbReference>
<proteinExistence type="inferred from homology"/>
<comment type="similarity">
    <text evidence="1">Belongs to the LysR transcriptional regulatory family.</text>
</comment>
<dbReference type="GO" id="GO:0005829">
    <property type="term" value="C:cytosol"/>
    <property type="evidence" value="ECO:0007669"/>
    <property type="project" value="TreeGrafter"/>
</dbReference>
<keyword evidence="2" id="KW-0805">Transcription regulation</keyword>
<dbReference type="InterPro" id="IPR005119">
    <property type="entry name" value="LysR_subst-bd"/>
</dbReference>
<gene>
    <name evidence="6" type="ORF">FD09_GL000951</name>
</gene>
<dbReference type="PATRIC" id="fig|1423792.3.peg.971"/>
<dbReference type="EMBL" id="AZEC01000015">
    <property type="protein sequence ID" value="KRL10022.1"/>
    <property type="molecule type" value="Genomic_DNA"/>
</dbReference>
<dbReference type="RefSeq" id="WP_057822050.1">
    <property type="nucleotide sequence ID" value="NZ_AZEC01000015.1"/>
</dbReference>
<evidence type="ECO:0000259" key="5">
    <source>
        <dbReference type="PROSITE" id="PS50931"/>
    </source>
</evidence>
<protein>
    <submittedName>
        <fullName evidence="6">Malolactic fermentation system transcription activator</fullName>
    </submittedName>
</protein>
<reference evidence="6 7" key="1">
    <citation type="journal article" date="2015" name="Genome Announc.">
        <title>Expanding the biotechnology potential of lactobacilli through comparative genomics of 213 strains and associated genera.</title>
        <authorList>
            <person name="Sun Z."/>
            <person name="Harris H.M."/>
            <person name="McCann A."/>
            <person name="Guo C."/>
            <person name="Argimon S."/>
            <person name="Zhang W."/>
            <person name="Yang X."/>
            <person name="Jeffery I.B."/>
            <person name="Cooney J.C."/>
            <person name="Kagawa T.F."/>
            <person name="Liu W."/>
            <person name="Song Y."/>
            <person name="Salvetti E."/>
            <person name="Wrobel A."/>
            <person name="Rasinkangas P."/>
            <person name="Parkhill J."/>
            <person name="Rea M.C."/>
            <person name="O'Sullivan O."/>
            <person name="Ritari J."/>
            <person name="Douillard F.P."/>
            <person name="Paul Ross R."/>
            <person name="Yang R."/>
            <person name="Briner A.E."/>
            <person name="Felis G.E."/>
            <person name="de Vos W.M."/>
            <person name="Barrangou R."/>
            <person name="Klaenhammer T.R."/>
            <person name="Caufield P.W."/>
            <person name="Cui Y."/>
            <person name="Zhang H."/>
            <person name="O'Toole P.W."/>
        </authorList>
    </citation>
    <scope>NUCLEOTIDE SEQUENCE [LARGE SCALE GENOMIC DNA]</scope>
    <source>
        <strain evidence="6 7">DSM 12744</strain>
    </source>
</reference>
<dbReference type="GO" id="GO:0003700">
    <property type="term" value="F:DNA-binding transcription factor activity"/>
    <property type="evidence" value="ECO:0007669"/>
    <property type="project" value="InterPro"/>
</dbReference>
<dbReference type="STRING" id="1423792.FD09_GL000951"/>
<dbReference type="PANTHER" id="PTHR30419">
    <property type="entry name" value="HTH-TYPE TRANSCRIPTIONAL REGULATOR YBHD"/>
    <property type="match status" value="1"/>
</dbReference>
<name>A0A0R1MPW3_9LACO</name>
<sequence length="293" mass="32108">MNTRDLAYFAQLVELRNFTQVAAHFGVTQPTITLALKRLEDEFDARLIHRDTSHTRLTVTTAGRQLYQHAQAITRELALAHTEIDHLREEKIRFGLPPIIGNYYFPKIAAKLVTVGLTEQLMTQGGGSGTLLTMVQNGSLDIALLGHSGPLSAPGLTVTQLAQAPFRIVVPAGHPLAQQKSLAFTALADQPFVVLDEGYVHARAFRWFTQTAGVRPNIVYRSNDVGVVKQMIKQGVGIGFLTQIAITAADGLVAIPIAQTDQPRFTISVVHRTEQVMTPLLTTFADLLTHSQK</sequence>
<accession>A0A0R1MPW3</accession>